<proteinExistence type="predicted"/>
<dbReference type="Proteomes" id="UP000244173">
    <property type="component" value="Chromosome"/>
</dbReference>
<evidence type="ECO:0000313" key="1">
    <source>
        <dbReference type="EMBL" id="AVY95737.1"/>
    </source>
</evidence>
<dbReference type="AlphaFoldDB" id="A0A2S0PEQ4"/>
<name>A0A2S0PEQ4_9NEIS</name>
<reference evidence="1 2" key="1">
    <citation type="submission" date="2018-04" db="EMBL/GenBank/DDBJ databases">
        <title>Denitrifier Microvirgula.</title>
        <authorList>
            <person name="Anderson E."/>
            <person name="Jang J."/>
            <person name="Ishii S."/>
        </authorList>
    </citation>
    <scope>NUCLEOTIDE SEQUENCE [LARGE SCALE GENOMIC DNA]</scope>
    <source>
        <strain evidence="1 2">BE2.4</strain>
    </source>
</reference>
<dbReference type="EMBL" id="CP028519">
    <property type="protein sequence ID" value="AVY95737.1"/>
    <property type="molecule type" value="Genomic_DNA"/>
</dbReference>
<keyword evidence="2" id="KW-1185">Reference proteome</keyword>
<sequence>MNDRHPIIEQFEAQAELLDMAEDESAIEDAIAVLASWIDVTAERLSDNDLATLVHIGGTLYRQGLHDRINKLLQDQRSLPPEDSPIW</sequence>
<dbReference type="RefSeq" id="WP_107890130.1">
    <property type="nucleotide sequence ID" value="NZ_CALFSO010000084.1"/>
</dbReference>
<evidence type="ECO:0000313" key="2">
    <source>
        <dbReference type="Proteomes" id="UP000244173"/>
    </source>
</evidence>
<dbReference type="OrthoDB" id="8862161at2"/>
<organism evidence="1 2">
    <name type="scientific">Microvirgula aerodenitrificans</name>
    <dbReference type="NCBI Taxonomy" id="57480"/>
    <lineage>
        <taxon>Bacteria</taxon>
        <taxon>Pseudomonadati</taxon>
        <taxon>Pseudomonadota</taxon>
        <taxon>Betaproteobacteria</taxon>
        <taxon>Neisseriales</taxon>
        <taxon>Aquaspirillaceae</taxon>
        <taxon>Microvirgula</taxon>
    </lineage>
</organism>
<protein>
    <submittedName>
        <fullName evidence="1">Uncharacterized protein</fullName>
    </submittedName>
</protein>
<dbReference type="KEGG" id="maer:DAI18_18070"/>
<accession>A0A2S0PEQ4</accession>
<gene>
    <name evidence="1" type="ORF">DAI18_18070</name>
</gene>